<feature type="transmembrane region" description="Helical" evidence="1">
    <location>
        <begin position="59"/>
        <end position="79"/>
    </location>
</feature>
<dbReference type="EMBL" id="UOFR01000018">
    <property type="protein sequence ID" value="VAW93291.1"/>
    <property type="molecule type" value="Genomic_DNA"/>
</dbReference>
<evidence type="ECO:0008006" key="3">
    <source>
        <dbReference type="Google" id="ProtNLM"/>
    </source>
</evidence>
<gene>
    <name evidence="2" type="ORF">MNBD_GAMMA21-943</name>
</gene>
<keyword evidence="1" id="KW-1133">Transmembrane helix</keyword>
<evidence type="ECO:0000256" key="1">
    <source>
        <dbReference type="SAM" id="Phobius"/>
    </source>
</evidence>
<keyword evidence="1" id="KW-0812">Transmembrane</keyword>
<reference evidence="2" key="1">
    <citation type="submission" date="2018-06" db="EMBL/GenBank/DDBJ databases">
        <authorList>
            <person name="Zhirakovskaya E."/>
        </authorList>
    </citation>
    <scope>NUCLEOTIDE SEQUENCE</scope>
</reference>
<accession>A0A3B0ZNP0</accession>
<keyword evidence="1" id="KW-0472">Membrane</keyword>
<dbReference type="AlphaFoldDB" id="A0A3B0ZNP0"/>
<name>A0A3B0ZNP0_9ZZZZ</name>
<sequence length="205" mass="23479">MSLTKNASLEQQGRLGPVRQFQIVNGKEIRIKIKNKARQQSYAVQLLALADKGHLRIHIAWHWLILIVICGLSLIGYYLGKVIFEFSLAAYEFSITAGLGLTGLLALVLFLLNISRKRVFVSRYAKVDLFEILISNPDYRSYKTFLDTLSGNLQKARQFWDLKPEHQIAGEMRMLRRLASQGIITESVYQKAKDKLFSMSDKKSR</sequence>
<protein>
    <recommendedName>
        <fullName evidence="3">SHOCT domain-containing protein</fullName>
    </recommendedName>
</protein>
<organism evidence="2">
    <name type="scientific">hydrothermal vent metagenome</name>
    <dbReference type="NCBI Taxonomy" id="652676"/>
    <lineage>
        <taxon>unclassified sequences</taxon>
        <taxon>metagenomes</taxon>
        <taxon>ecological metagenomes</taxon>
    </lineage>
</organism>
<evidence type="ECO:0000313" key="2">
    <source>
        <dbReference type="EMBL" id="VAW93291.1"/>
    </source>
</evidence>
<feature type="transmembrane region" description="Helical" evidence="1">
    <location>
        <begin position="91"/>
        <end position="114"/>
    </location>
</feature>
<proteinExistence type="predicted"/>